<name>A0A1V9GC55_9BACT</name>
<proteinExistence type="predicted"/>
<dbReference type="OrthoDB" id="654620at2"/>
<gene>
    <name evidence="1" type="ORF">A4R26_00130</name>
</gene>
<protein>
    <submittedName>
        <fullName evidence="1">Uncharacterized protein</fullName>
    </submittedName>
</protein>
<dbReference type="RefSeq" id="WP_081158403.1">
    <property type="nucleotide sequence ID" value="NZ_LWBP01000001.1"/>
</dbReference>
<dbReference type="EMBL" id="LWBP01000001">
    <property type="protein sequence ID" value="OQP68255.1"/>
    <property type="molecule type" value="Genomic_DNA"/>
</dbReference>
<dbReference type="AlphaFoldDB" id="A0A1V9GC55"/>
<comment type="caution">
    <text evidence="1">The sequence shown here is derived from an EMBL/GenBank/DDBJ whole genome shotgun (WGS) entry which is preliminary data.</text>
</comment>
<dbReference type="Proteomes" id="UP000192276">
    <property type="component" value="Unassembled WGS sequence"/>
</dbReference>
<evidence type="ECO:0000313" key="1">
    <source>
        <dbReference type="EMBL" id="OQP68255.1"/>
    </source>
</evidence>
<keyword evidence="2" id="KW-1185">Reference proteome</keyword>
<accession>A0A1V9GC55</accession>
<evidence type="ECO:0000313" key="2">
    <source>
        <dbReference type="Proteomes" id="UP000192276"/>
    </source>
</evidence>
<reference evidence="2" key="1">
    <citation type="submission" date="2016-04" db="EMBL/GenBank/DDBJ databases">
        <authorList>
            <person name="Chen L."/>
            <person name="Zhuang W."/>
            <person name="Wang G."/>
        </authorList>
    </citation>
    <scope>NUCLEOTIDE SEQUENCE [LARGE SCALE GENOMIC DNA]</scope>
    <source>
        <strain evidence="2">208</strain>
    </source>
</reference>
<dbReference type="STRING" id="550983.A4R26_00130"/>
<organism evidence="1 2">
    <name type="scientific">Niastella populi</name>
    <dbReference type="NCBI Taxonomy" id="550983"/>
    <lineage>
        <taxon>Bacteria</taxon>
        <taxon>Pseudomonadati</taxon>
        <taxon>Bacteroidota</taxon>
        <taxon>Chitinophagia</taxon>
        <taxon>Chitinophagales</taxon>
        <taxon>Chitinophagaceae</taxon>
        <taxon>Niastella</taxon>
    </lineage>
</organism>
<sequence length="279" mass="32049">MMQQQYEIAFSIFFRHEFFLDGDLKCLTVKPSGKTAHQLKRAGAIMHLFQNGIHVLYESYTAGRKRSREEFLADEWELTFLLENTDPDFFNYTSALDMDLICNYFFFENDTAAPVTGKGMLHKAPFAGPDNIRSIADIPGEYFIKPFGIVHIHVHKALEQSFEIAFAGISTWWCYVLTQDYLQELVNPAIMHKETKQVFTGPEPIVLPNNKMAMAFFSTEPIAVREYQKACYQLVEHYTTPAQKYKVVLPSLPYPNRNHISVLKGVSASKGKNFSYIFI</sequence>